<dbReference type="InterPro" id="IPR033911">
    <property type="entry name" value="MetRS_core"/>
</dbReference>
<evidence type="ECO:0000256" key="7">
    <source>
        <dbReference type="ARBA" id="ARBA00022917"/>
    </source>
</evidence>
<comment type="caution">
    <text evidence="12">The sequence shown here is derived from an EMBL/GenBank/DDBJ whole genome shotgun (WGS) entry which is preliminary data.</text>
</comment>
<evidence type="ECO:0000256" key="10">
    <source>
        <dbReference type="RuleBase" id="RU363039"/>
    </source>
</evidence>
<dbReference type="GO" id="GO:0006431">
    <property type="term" value="P:methionyl-tRNA aminoacylation"/>
    <property type="evidence" value="ECO:0007669"/>
    <property type="project" value="InterPro"/>
</dbReference>
<dbReference type="SUPFAM" id="SSF52374">
    <property type="entry name" value="Nucleotidylyl transferase"/>
    <property type="match status" value="1"/>
</dbReference>
<organism evidence="12 13">
    <name type="scientific">Virgisporangium aliadipatigenens</name>
    <dbReference type="NCBI Taxonomy" id="741659"/>
    <lineage>
        <taxon>Bacteria</taxon>
        <taxon>Bacillati</taxon>
        <taxon>Actinomycetota</taxon>
        <taxon>Actinomycetes</taxon>
        <taxon>Micromonosporales</taxon>
        <taxon>Micromonosporaceae</taxon>
        <taxon>Virgisporangium</taxon>
    </lineage>
</organism>
<evidence type="ECO:0000256" key="6">
    <source>
        <dbReference type="ARBA" id="ARBA00022840"/>
    </source>
</evidence>
<keyword evidence="5 10" id="KW-0547">Nucleotide-binding</keyword>
<evidence type="ECO:0000256" key="3">
    <source>
        <dbReference type="ARBA" id="ARBA00022490"/>
    </source>
</evidence>
<dbReference type="Gene3D" id="3.40.50.620">
    <property type="entry name" value="HUPs"/>
    <property type="match status" value="1"/>
</dbReference>
<dbReference type="Gene3D" id="1.10.730.10">
    <property type="entry name" value="Isoleucyl-tRNA Synthetase, Domain 1"/>
    <property type="match status" value="1"/>
</dbReference>
<dbReference type="InterPro" id="IPR015413">
    <property type="entry name" value="Methionyl/Leucyl_tRNA_Synth"/>
</dbReference>
<dbReference type="EC" id="6.1.1.10" evidence="2"/>
<dbReference type="Gene3D" id="2.170.220.10">
    <property type="match status" value="1"/>
</dbReference>
<proteinExistence type="inferred from homology"/>
<feature type="domain" description="Methionyl/Leucyl tRNA synthetase" evidence="11">
    <location>
        <begin position="3"/>
        <end position="131"/>
    </location>
</feature>
<dbReference type="Proteomes" id="UP000619260">
    <property type="component" value="Unassembled WGS sequence"/>
</dbReference>
<dbReference type="SUPFAM" id="SSF47323">
    <property type="entry name" value="Anticodon-binding domain of a subclass of class I aminoacyl-tRNA synthetases"/>
    <property type="match status" value="1"/>
</dbReference>
<protein>
    <recommendedName>
        <fullName evidence="2">methionine--tRNA ligase</fullName>
        <ecNumber evidence="2">6.1.1.10</ecNumber>
    </recommendedName>
    <alternativeName>
        <fullName evidence="9">Methionyl-tRNA synthetase</fullName>
    </alternativeName>
</protein>
<dbReference type="GO" id="GO:0004825">
    <property type="term" value="F:methionine-tRNA ligase activity"/>
    <property type="evidence" value="ECO:0007669"/>
    <property type="project" value="UniProtKB-EC"/>
</dbReference>
<dbReference type="InterPro" id="IPR001412">
    <property type="entry name" value="aa-tRNA-synth_I_CS"/>
</dbReference>
<name>A0A8J3YK57_9ACTN</name>
<accession>A0A8J3YK57</accession>
<dbReference type="Pfam" id="PF09334">
    <property type="entry name" value="tRNA-synt_1g"/>
    <property type="match status" value="2"/>
</dbReference>
<comment type="similarity">
    <text evidence="10">Belongs to the class-I aminoacyl-tRNA synthetase family.</text>
</comment>
<evidence type="ECO:0000256" key="1">
    <source>
        <dbReference type="ARBA" id="ARBA00004496"/>
    </source>
</evidence>
<evidence type="ECO:0000313" key="12">
    <source>
        <dbReference type="EMBL" id="GIJ46666.1"/>
    </source>
</evidence>
<dbReference type="PRINTS" id="PR01041">
    <property type="entry name" value="TRNASYNTHMET"/>
</dbReference>
<keyword evidence="6 10" id="KW-0067">ATP-binding</keyword>
<keyword evidence="8 10" id="KW-0030">Aminoacyl-tRNA synthetase</keyword>
<reference evidence="12" key="1">
    <citation type="submission" date="2021-01" db="EMBL/GenBank/DDBJ databases">
        <title>Whole genome shotgun sequence of Virgisporangium aliadipatigenens NBRC 105644.</title>
        <authorList>
            <person name="Komaki H."/>
            <person name="Tamura T."/>
        </authorList>
    </citation>
    <scope>NUCLEOTIDE SEQUENCE</scope>
    <source>
        <strain evidence="12">NBRC 105644</strain>
    </source>
</reference>
<evidence type="ECO:0000259" key="11">
    <source>
        <dbReference type="Pfam" id="PF09334"/>
    </source>
</evidence>
<evidence type="ECO:0000256" key="9">
    <source>
        <dbReference type="ARBA" id="ARBA00030904"/>
    </source>
</evidence>
<dbReference type="InterPro" id="IPR023457">
    <property type="entry name" value="Met-tRNA_synth_2"/>
</dbReference>
<evidence type="ECO:0000256" key="4">
    <source>
        <dbReference type="ARBA" id="ARBA00022598"/>
    </source>
</evidence>
<keyword evidence="7 10" id="KW-0648">Protein biosynthesis</keyword>
<evidence type="ECO:0000256" key="5">
    <source>
        <dbReference type="ARBA" id="ARBA00022741"/>
    </source>
</evidence>
<dbReference type="GO" id="GO:0005524">
    <property type="term" value="F:ATP binding"/>
    <property type="evidence" value="ECO:0007669"/>
    <property type="project" value="UniProtKB-KW"/>
</dbReference>
<evidence type="ECO:0000256" key="8">
    <source>
        <dbReference type="ARBA" id="ARBA00023146"/>
    </source>
</evidence>
<sequence length="474" mass="51865">MSFYVTTAIPYVNAAPHLGHALELVQADVLARHRRLRGQPVRFLTGTDDNALKNVAAARAAGVDVRAFVGGNSARFAALRGPLDLSFDDFIATGTDHRHAPGVHRLWRETAHDLYRRRYVGRYCGGCEAFTDAAHCAEHRLPTERVAEENWFFRLSRHADALLDILESGRVRVEPAARRNELLAFVRSGLSDVSVSRPAARSDGWGVPVPDDPGQVVYVWWDALANYVTALGYATDDAAYRRWWVDSTERVHVIGKGIVRFHAVYWLALLLSAGQPLPTTIVVHDYLTVDGAKLAKSAGNAVDPAALVARYGVDAVRWWLLRDVAPLGDTDFTVRRLVARADRDLANGIGNLVSRTLGLVRHLRDGAIPRSGPDAGLGTAQLPARVDEALRRFDFRAATGALWTVVDAANRYVNATRPWELTDAGRLDEVLGSLVHACRAVTHELGPFLPAGAERLRNRLDTGAAAPAFPRLGG</sequence>
<dbReference type="EMBL" id="BOPF01000012">
    <property type="protein sequence ID" value="GIJ46666.1"/>
    <property type="molecule type" value="Genomic_DNA"/>
</dbReference>
<dbReference type="InterPro" id="IPR041872">
    <property type="entry name" value="Anticodon_Met"/>
</dbReference>
<dbReference type="InterPro" id="IPR014729">
    <property type="entry name" value="Rossmann-like_a/b/a_fold"/>
</dbReference>
<gene>
    <name evidence="12" type="ORF">Val02_35520</name>
</gene>
<dbReference type="RefSeq" id="WP_203900192.1">
    <property type="nucleotide sequence ID" value="NZ_BOPF01000012.1"/>
</dbReference>
<keyword evidence="3" id="KW-0963">Cytoplasm</keyword>
<evidence type="ECO:0000313" key="13">
    <source>
        <dbReference type="Proteomes" id="UP000619260"/>
    </source>
</evidence>
<dbReference type="CDD" id="cd00814">
    <property type="entry name" value="MetRS_core"/>
    <property type="match status" value="1"/>
</dbReference>
<dbReference type="PANTHER" id="PTHR43326">
    <property type="entry name" value="METHIONYL-TRNA SYNTHETASE"/>
    <property type="match status" value="1"/>
</dbReference>
<dbReference type="CDD" id="cd07957">
    <property type="entry name" value="Anticodon_Ia_Met"/>
    <property type="match status" value="1"/>
</dbReference>
<dbReference type="InterPro" id="IPR009080">
    <property type="entry name" value="tRNAsynth_Ia_anticodon-bd"/>
</dbReference>
<keyword evidence="13" id="KW-1185">Reference proteome</keyword>
<comment type="subcellular location">
    <subcellularLocation>
        <location evidence="1">Cytoplasm</location>
    </subcellularLocation>
</comment>
<keyword evidence="4 10" id="KW-0436">Ligase</keyword>
<dbReference type="AlphaFoldDB" id="A0A8J3YK57"/>
<dbReference type="GO" id="GO:0005737">
    <property type="term" value="C:cytoplasm"/>
    <property type="evidence" value="ECO:0007669"/>
    <property type="project" value="UniProtKB-SubCell"/>
</dbReference>
<dbReference type="PANTHER" id="PTHR43326:SF1">
    <property type="entry name" value="METHIONINE--TRNA LIGASE, MITOCHONDRIAL"/>
    <property type="match status" value="1"/>
</dbReference>
<evidence type="ECO:0000256" key="2">
    <source>
        <dbReference type="ARBA" id="ARBA00012838"/>
    </source>
</evidence>
<feature type="domain" description="Methionyl/Leucyl tRNA synthetase" evidence="11">
    <location>
        <begin position="147"/>
        <end position="357"/>
    </location>
</feature>
<dbReference type="PROSITE" id="PS00178">
    <property type="entry name" value="AA_TRNA_LIGASE_I"/>
    <property type="match status" value="1"/>
</dbReference>